<dbReference type="Proteomes" id="UP000465240">
    <property type="component" value="Unassembled WGS sequence"/>
</dbReference>
<reference evidence="1 2" key="1">
    <citation type="journal article" date="2019" name="Emerg. Microbes Infect.">
        <title>Comprehensive subspecies identification of 175 nontuberculous mycobacteria species based on 7547 genomic profiles.</title>
        <authorList>
            <person name="Matsumoto Y."/>
            <person name="Kinjo T."/>
            <person name="Motooka D."/>
            <person name="Nabeya D."/>
            <person name="Jung N."/>
            <person name="Uechi K."/>
            <person name="Horii T."/>
            <person name="Iida T."/>
            <person name="Fujita J."/>
            <person name="Nakamura S."/>
        </authorList>
    </citation>
    <scope>NUCLEOTIDE SEQUENCE [LARGE SCALE GENOMIC DNA]</scope>
    <source>
        <strain evidence="1 2">JCM 18565</strain>
    </source>
</reference>
<proteinExistence type="predicted"/>
<name>A0ABQ1CG47_9MYCO</name>
<accession>A0ABQ1CG47</accession>
<dbReference type="RefSeq" id="WP_120795289.1">
    <property type="nucleotide sequence ID" value="NZ_BLKX01000005.1"/>
</dbReference>
<keyword evidence="2" id="KW-1185">Reference proteome</keyword>
<gene>
    <name evidence="1" type="ORF">MPRG_65880</name>
</gene>
<dbReference type="EMBL" id="BLKX01000005">
    <property type="protein sequence ID" value="GFG83312.1"/>
    <property type="molecule type" value="Genomic_DNA"/>
</dbReference>
<protein>
    <submittedName>
        <fullName evidence="1">Uncharacterized protein</fullName>
    </submittedName>
</protein>
<organism evidence="1 2">
    <name type="scientific">Mycobacterium paragordonae</name>
    <dbReference type="NCBI Taxonomy" id="1389713"/>
    <lineage>
        <taxon>Bacteria</taxon>
        <taxon>Bacillati</taxon>
        <taxon>Actinomycetota</taxon>
        <taxon>Actinomycetes</taxon>
        <taxon>Mycobacteriales</taxon>
        <taxon>Mycobacteriaceae</taxon>
        <taxon>Mycobacterium</taxon>
    </lineage>
</organism>
<evidence type="ECO:0000313" key="1">
    <source>
        <dbReference type="EMBL" id="GFG83312.1"/>
    </source>
</evidence>
<comment type="caution">
    <text evidence="1">The sequence shown here is derived from an EMBL/GenBank/DDBJ whole genome shotgun (WGS) entry which is preliminary data.</text>
</comment>
<evidence type="ECO:0000313" key="2">
    <source>
        <dbReference type="Proteomes" id="UP000465240"/>
    </source>
</evidence>
<sequence length="123" mass="13575">MDAKNELCDILRARGTAFVFRPLVTHHEGVWRARYPGAEWSVSGNTRDEAASRLRDRALSGLTAGENRRWEDAAIQAAIEHGPLPGVYEIPMSEHEAIMASADPQAALDAALAVIDAQRERRQ</sequence>